<feature type="domain" description="PDZ" evidence="2">
    <location>
        <begin position="155"/>
        <end position="237"/>
    </location>
</feature>
<comment type="similarity">
    <text evidence="1">Belongs to the peptidase S1C family.</text>
</comment>
<dbReference type="Gene3D" id="2.30.42.10">
    <property type="match status" value="1"/>
</dbReference>
<protein>
    <submittedName>
        <fullName evidence="3">Unannotated protein</fullName>
    </submittedName>
</protein>
<proteinExistence type="inferred from homology"/>
<dbReference type="Pfam" id="PF13180">
    <property type="entry name" value="PDZ_2"/>
    <property type="match status" value="1"/>
</dbReference>
<dbReference type="InterPro" id="IPR036034">
    <property type="entry name" value="PDZ_sf"/>
</dbReference>
<dbReference type="InterPro" id="IPR001478">
    <property type="entry name" value="PDZ"/>
</dbReference>
<reference evidence="3" key="1">
    <citation type="submission" date="2020-05" db="EMBL/GenBank/DDBJ databases">
        <authorList>
            <person name="Chiriac C."/>
            <person name="Salcher M."/>
            <person name="Ghai R."/>
            <person name="Kavagutti S V."/>
        </authorList>
    </citation>
    <scope>NUCLEOTIDE SEQUENCE</scope>
</reference>
<organism evidence="3">
    <name type="scientific">freshwater metagenome</name>
    <dbReference type="NCBI Taxonomy" id="449393"/>
    <lineage>
        <taxon>unclassified sequences</taxon>
        <taxon>metagenomes</taxon>
        <taxon>ecological metagenomes</taxon>
    </lineage>
</organism>
<dbReference type="EMBL" id="CAFBLP010000046">
    <property type="protein sequence ID" value="CAB4883767.1"/>
    <property type="molecule type" value="Genomic_DNA"/>
</dbReference>
<dbReference type="InterPro" id="IPR009003">
    <property type="entry name" value="Peptidase_S1_PA"/>
</dbReference>
<dbReference type="PANTHER" id="PTHR22939">
    <property type="entry name" value="SERINE PROTEASE FAMILY S1C HTRA-RELATED"/>
    <property type="match status" value="1"/>
</dbReference>
<sequence>MLIARGGLSSASPATAVALTPGHFVVTTALAVRGRQGLEVRLPNGQTVVSAVVLLDEASGTAVLAVPDEIDASVVQLSPESGQAAAQATGIVMTSSEPLSVNVVRDSTGVHLLYNRDVHPGEGALVLDRQGRLLGMCTMADTGATLITVATMLDALEAAAALEAPAWIGIQPSTTPGTAVHVASVISDGPAAMAGVRAGDTIVAINGIPITNLDDLGQAVAAHSAGDSIAVTVARPGGPHAITITITLSKRPVSM</sequence>
<dbReference type="Gene3D" id="2.40.10.120">
    <property type="match status" value="1"/>
</dbReference>
<dbReference type="AlphaFoldDB" id="A0A6J7EK55"/>
<dbReference type="SUPFAM" id="SSF50494">
    <property type="entry name" value="Trypsin-like serine proteases"/>
    <property type="match status" value="1"/>
</dbReference>
<dbReference type="SMART" id="SM00228">
    <property type="entry name" value="PDZ"/>
    <property type="match status" value="1"/>
</dbReference>
<accession>A0A6J7EK55</accession>
<evidence type="ECO:0000259" key="2">
    <source>
        <dbReference type="PROSITE" id="PS50106"/>
    </source>
</evidence>
<dbReference type="PANTHER" id="PTHR22939:SF129">
    <property type="entry name" value="SERINE PROTEASE HTRA2, MITOCHONDRIAL"/>
    <property type="match status" value="1"/>
</dbReference>
<name>A0A6J7EK55_9ZZZZ</name>
<evidence type="ECO:0000313" key="3">
    <source>
        <dbReference type="EMBL" id="CAB4883767.1"/>
    </source>
</evidence>
<evidence type="ECO:0000256" key="1">
    <source>
        <dbReference type="ARBA" id="ARBA00010541"/>
    </source>
</evidence>
<gene>
    <name evidence="3" type="ORF">UFOPK3376_01842</name>
</gene>
<dbReference type="SUPFAM" id="SSF50156">
    <property type="entry name" value="PDZ domain-like"/>
    <property type="match status" value="1"/>
</dbReference>
<dbReference type="PROSITE" id="PS50106">
    <property type="entry name" value="PDZ"/>
    <property type="match status" value="1"/>
</dbReference>